<accession>A0A976M617</accession>
<gene>
    <name evidence="2" type="ORF">MACJ_002348</name>
</gene>
<feature type="compositionally biased region" description="Basic and acidic residues" evidence="1">
    <location>
        <begin position="2368"/>
        <end position="2377"/>
    </location>
</feature>
<proteinExistence type="predicted"/>
<evidence type="ECO:0000313" key="3">
    <source>
        <dbReference type="Proteomes" id="UP000244803"/>
    </source>
</evidence>
<organism evidence="2 3">
    <name type="scientific">Theileria orientalis</name>
    <dbReference type="NCBI Taxonomy" id="68886"/>
    <lineage>
        <taxon>Eukaryota</taxon>
        <taxon>Sar</taxon>
        <taxon>Alveolata</taxon>
        <taxon>Apicomplexa</taxon>
        <taxon>Aconoidasida</taxon>
        <taxon>Piroplasmida</taxon>
        <taxon>Theileriidae</taxon>
        <taxon>Theileria</taxon>
    </lineage>
</organism>
<feature type="compositionally biased region" description="Low complexity" evidence="1">
    <location>
        <begin position="1193"/>
        <end position="1207"/>
    </location>
</feature>
<dbReference type="PANTHER" id="PTHR42264">
    <property type="entry name" value="EPHRIN_REC_LIKE DOMAIN-CONTAINING PROTEIN"/>
    <property type="match status" value="1"/>
</dbReference>
<feature type="region of interest" description="Disordered" evidence="1">
    <location>
        <begin position="1609"/>
        <end position="1629"/>
    </location>
</feature>
<feature type="region of interest" description="Disordered" evidence="1">
    <location>
        <begin position="1190"/>
        <end position="1221"/>
    </location>
</feature>
<dbReference type="EMBL" id="CP056066">
    <property type="protein sequence ID" value="UKJ89102.1"/>
    <property type="molecule type" value="Genomic_DNA"/>
</dbReference>
<evidence type="ECO:0000313" key="2">
    <source>
        <dbReference type="EMBL" id="UKJ89102.1"/>
    </source>
</evidence>
<feature type="region of interest" description="Disordered" evidence="1">
    <location>
        <begin position="1"/>
        <end position="25"/>
    </location>
</feature>
<dbReference type="Proteomes" id="UP000244803">
    <property type="component" value="Chromosome 3"/>
</dbReference>
<reference evidence="2" key="1">
    <citation type="submission" date="2022-07" db="EMBL/GenBank/DDBJ databases">
        <title>Evaluation of T. orientalis genome assembly methods using nanopore sequencing and analysis of variation between genomes.</title>
        <authorList>
            <person name="Yam J."/>
            <person name="Micallef M.L."/>
            <person name="Liu M."/>
            <person name="Djordjevic S.P."/>
            <person name="Bogema D.R."/>
            <person name="Jenkins C."/>
        </authorList>
    </citation>
    <scope>NUCLEOTIDE SEQUENCE</scope>
    <source>
        <strain evidence="2">Fish Creek</strain>
    </source>
</reference>
<evidence type="ECO:0000256" key="1">
    <source>
        <dbReference type="SAM" id="MobiDB-lite"/>
    </source>
</evidence>
<dbReference type="OrthoDB" id="361394at2759"/>
<sequence length="2643" mass="304092">MKVQKISNKRTRLKRPGIEPQSSSNLPKFGKIDGFELDEVVFSLLDGLVDTNDRSRDTIIKTLMKYATHQPDFILKSILTFLQVQKTSINHQHSLLCFVKRCLVELKNVPNGIIKEILIFMLKELSFLKSSDLRYVEMREIVNTATVLCPSFSVDVILAFIKDIKQSEENFEVLCIYIRILTHLCKLVPRNSYVKSILISSHIMCLYNKEIFKEQNMEICKELSSLLFNLANMLILNSAHNRSKYDLSSDGIQGATLVKLISEDELGRRHTQLYDALDLEMGIQNKFRSVHKAHFWPNTSELSSFSNVPNRVFNGYFVDLIPTSLGSGRIRKISRPSIENIKSILEPLYELMLEYYIPKIYINTSYNNICLELLYSLVVISEYVSTECLKANSLNLLNCIIVRFLYHVPNLQFNDNLWFKLYKINSTNLTNRFVSLFSNLNLLNGLPPKFFIIGMRSYLQILSQYNEHNIYINSYNLCNILFSLLITLYDNTNKHLLMYLQWFSSSNNGSFKNDSPKDLEFDSVYIDNIIQSLRILYNNSSSLALIEFLYDKLTSLSKSDVIVAMYVFIFLFNSSDAMYSSRMNSMVRMESDANNNSNNINSSRSYSSNTFKRSGGINNTCITSNSHSRTGPICGNHIIMYRIVNNISGILNLNINDNYSLYIMIKFVNMLFLNKSVVLYSTFNSMFDKEDMERRNKKIYFMINYIFEYKINIDINNRVNMNMKWYNSRSSSKLDVLFFYSLYQYNTVGKNELPANKFIKNDLVSNEQELFEQCVENIISSCTDYFLVYLVNKLMKNIKRNSFTIFEYLSKIFKLYTKQKVKRVLKKDELYNLLILALIYMHDPVNYFGEAYYASKLLFRLYEYLSSSGYLMNGNISIGSGIATSNTSNYSNVNNIVSTNNSMNNDAFKQKLIEEGVMLTDLSSYDKVDYFCLKSSSTNKSGSSLSFLYPDDIVLNFSNLSKLIRYLNGIHSVDGTSVIRCLSSLMEQLKNRPNLTRNTSFSISTSTFLNPGSTLFGNNQVSAFKVNDMVIDTDLTTFHNLGILNVICTFTSSKEGIIGTILSNASTSAVTNKENIMGLANDGELEVGEEQLLFWSRTLEMKYKIFMLNGISMSNVISRENWNEHIKKLDKVLISNTLKDSSFSLFGKTASYLQSERNRLIVISALTNAYVQAYKYICLDDVYDEDTILSDRSSNTGSGTNSDTDNNASSDKSQGYGVKQGKRQLKELTDKYNRIVGVIKAKRDKLLAEKEGKAEKKTEERDSRYDEDREHVLNRYILSPMINMFNDDTDVNVQECILNNLFLIINQASLSKTRMIKEYNHVHDTENLRNDIELITIMFNKLIAIMMRSIDENVKVTDEKIEQMFEKNEILNVTSVNRSVSEKDGALAYCSFLIMSSFSPHFRLLRNTNVPFLVMYYILYYADYYFYSKVAKFDVNFAFSYEFHGSLKIFRYIHYYLTNMYYNIANSLNRLRDDVCSEGHGGYCNGNDSIRWDVLYNMIIKILSDNNNNLDSMMIKNKLFILVEFLDKFLPSGDDLRKDGEQKVERQLEAEDEDNWVKIVILVWCYILKISDNNTKLLLIDILYRLLSVQSDVVIEDIYVTTRNSSINSNNSITDGNNNNNDGVGNNSNNNDDVFGVRMDRISKLNGIDSINKLIPERLVVKFVAFSMNYLEEASYISNSLVKIIHRMMQQNMTMISAEHLQASLVVIFKRFRECFQNNNLPLFLRSFLLYVFKYNINILFNVLFTYSMKFQSSVIFIIIKNDYLLHLLVEHLDSRINNQLSKYFHLSDDVSGGSGAKLEYYGSIGETKEFETKEFERGKGESKELSRKMSEVPIEKNELTLEYLLEYNMIIFSNNSTLMSCYSDYVNRLIVFINVIEAVNSDLNLLIKEKSTLEVEHSKMVKLLEVIYGNAMVNRDSLVHYSVKIIGSNRSILQSFLNYTYRVISLFDGPSSADEDLDDMWKDKDFREAREELLRRVLLRILVDLIRYRLLTGYDLTVLKIIKKLNSDYELIYYYLKNMYPSGLNPYYNVYGGNYVVVGRKRRAFFDRLIASMVLRLDEKVGPRNFYYYMKVFSLLMHVVHRRKLTRHYRSIENVIVLVAKNKTFFVDRRLRHAYLVLYAEALRYLRGRYRSLNRFENMKSYLMFPTAVAMLSSGTRKLEKVSFSCLKWFFSLFFGDWFDLTGLNLSEEIVTGLMVKGNTENRCVCNCNADATASVCAGGSNDNAGIGTTTSRTNSSNGVVDLNDDDADLFMESDRSVADSHNLCVCNCFQLLHIFSYFMQSTSAQNKQSGGSSPSNKEGGDEGIVVPASINEEFRSIKRSQLDRKSSKVLFSSITIEEQEDYEFIDINEYYDLKLPSIMPLIRTSSGEDKSEQSRTHSVGSAGGNTSGGDSNRVSGEANNTNACSATSCGKNDDNNLQFDKLSVCPDVLKLFDVCDYCFKAGIAKSNFMYNSDSLEEYFQNTVNRENLSLLQLKSLNSISNSFLFLSKNVYRFITTQKYLQCNLIDIRFPQCSFTNNPANSNTLLSLKSTGQDSSGTLYHQSPAFEDSVVFNAVKLSVFLITRASLHLYKSNFCKNYDSPLEDLEPFGMHKSLSVIRKNHLIHFESICNVVVSKLCRLIDDGKFKLYVYKQLQLLSSISMH</sequence>
<protein>
    <submittedName>
        <fullName evidence="2">Uncharacterized protein</fullName>
    </submittedName>
</protein>
<name>A0A976M617_THEOR</name>
<feature type="region of interest" description="Disordered" evidence="1">
    <location>
        <begin position="2367"/>
        <end position="2398"/>
    </location>
</feature>